<dbReference type="SMART" id="SM00404">
    <property type="entry name" value="PTPc_motif"/>
    <property type="match status" value="1"/>
</dbReference>
<reference evidence="5" key="1">
    <citation type="journal article" date="2012" name="PLoS Negl. Trop. Dis.">
        <title>A systematically improved high quality genome and transcriptome of the human blood fluke Schistosoma mansoni.</title>
        <authorList>
            <person name="Protasio A.V."/>
            <person name="Tsai I.J."/>
            <person name="Babbage A."/>
            <person name="Nichol S."/>
            <person name="Hunt M."/>
            <person name="Aslett M.A."/>
            <person name="De Silva N."/>
            <person name="Velarde G.S."/>
            <person name="Anderson T.J."/>
            <person name="Clark R.C."/>
            <person name="Davidson C."/>
            <person name="Dillon G.P."/>
            <person name="Holroyd N.E."/>
            <person name="LoVerde P.T."/>
            <person name="Lloyd C."/>
            <person name="McQuillan J."/>
            <person name="Oliveira G."/>
            <person name="Otto T.D."/>
            <person name="Parker-Manuel S.J."/>
            <person name="Quail M.A."/>
            <person name="Wilson R.A."/>
            <person name="Zerlotini A."/>
            <person name="Dunne D.W."/>
            <person name="Berriman M."/>
        </authorList>
    </citation>
    <scope>NUCLEOTIDE SEQUENCE [LARGE SCALE GENOMIC DNA]</scope>
    <source>
        <strain evidence="5">Puerto Rican</strain>
    </source>
</reference>
<dbReference type="SMART" id="SM00195">
    <property type="entry name" value="DSPc"/>
    <property type="match status" value="1"/>
</dbReference>
<dbReference type="Gene3D" id="3.90.190.10">
    <property type="entry name" value="Protein tyrosine phosphatase superfamily"/>
    <property type="match status" value="1"/>
</dbReference>
<dbReference type="PROSITE" id="PS50054">
    <property type="entry name" value="TYR_PHOSPHATASE_DUAL"/>
    <property type="match status" value="1"/>
</dbReference>
<dbReference type="InterPro" id="IPR029021">
    <property type="entry name" value="Prot-tyrosine_phosphatase-like"/>
</dbReference>
<evidence type="ECO:0000313" key="6">
    <source>
        <dbReference type="WBParaSite" id="Smp_181440.1"/>
    </source>
</evidence>
<evidence type="ECO:0000256" key="2">
    <source>
        <dbReference type="ARBA" id="ARBA00022912"/>
    </source>
</evidence>
<dbReference type="PROSITE" id="PS00383">
    <property type="entry name" value="TYR_PHOSPHATASE_1"/>
    <property type="match status" value="1"/>
</dbReference>
<evidence type="ECO:0000259" key="4">
    <source>
        <dbReference type="PROSITE" id="PS50056"/>
    </source>
</evidence>
<evidence type="ECO:0000256" key="1">
    <source>
        <dbReference type="ARBA" id="ARBA00022801"/>
    </source>
</evidence>
<feature type="domain" description="Tyrosine specific protein phosphatases" evidence="4">
    <location>
        <begin position="159"/>
        <end position="226"/>
    </location>
</feature>
<dbReference type="InterPro" id="IPR000387">
    <property type="entry name" value="Tyr_Pase_dom"/>
</dbReference>
<evidence type="ECO:0000313" key="5">
    <source>
        <dbReference type="Proteomes" id="UP000008854"/>
    </source>
</evidence>
<dbReference type="InterPro" id="IPR016130">
    <property type="entry name" value="Tyr_Pase_AS"/>
</dbReference>
<sequence>MYILEILNWDGKYRSKLKYANDRVKSLNSPVSDMMRQGIPEKNLCLLFCGGSKCKYCNPSSFFDETEMHLNGLYSTWITQNILATSRPSEKIIEEFDIIKQFKRMNICSIFNMQTAGEHSSCGYGVLSSGFSYDPLSFMKNNISFYNFSWCDYDVASLQFILDTVTVIQFAIFKGKIAVHCHAGLGRTGVIIACYLVFNNRISAEEAIQYVRFRRPGSIQTQNQVGCIYKFEKYLYLYRIYFGSHGQFSLEAFLKRQNVLLHGPERRRLRNIPKIIYMCCKLLVRIIVTGCTSVQIDSSNHRNRIVSDENNCQSTKKLPTTSVTQSEVFTSCQPDETTKLTNATVDCTYGENSQNQNVDNNQSIGASSVLEALLTTEYPESVVNETEYWKKKFNNDPEAWDDFDKTSFNPLVLVKLIDDWLTHLKSPVLRMQDLLSLQQNPLFEEDILTSLEIFEKPVVCLMSLFAKLITYLQPLPEQMEHLLIERVLNWLCQKQSKPLNVTTNTKKFNEQFIICYHTRFDDLLQLAFRIMHFLIKFVKSKCTLIESVDLWFKSIPISQ</sequence>
<evidence type="ECO:0000259" key="3">
    <source>
        <dbReference type="PROSITE" id="PS50054"/>
    </source>
</evidence>
<dbReference type="Pfam" id="PF00782">
    <property type="entry name" value="DSPc"/>
    <property type="match status" value="1"/>
</dbReference>
<feature type="domain" description="Tyrosine-protein phosphatase" evidence="3">
    <location>
        <begin position="73"/>
        <end position="244"/>
    </location>
</feature>
<dbReference type="AlphaFoldDB" id="A0A3Q0KU34"/>
<dbReference type="GO" id="GO:0060271">
    <property type="term" value="P:cilium assembly"/>
    <property type="evidence" value="ECO:0007669"/>
    <property type="project" value="InterPro"/>
</dbReference>
<dbReference type="InterPro" id="IPR000340">
    <property type="entry name" value="Dual-sp_phosphatase_cat-dom"/>
</dbReference>
<dbReference type="Proteomes" id="UP000008854">
    <property type="component" value="Unassembled WGS sequence"/>
</dbReference>
<dbReference type="PANTHER" id="PTHR23339">
    <property type="entry name" value="TYROSINE SPECIFIC PROTEIN PHOSPHATASE AND DUAL SPECIFICITY PROTEIN PHOSPHATASE"/>
    <property type="match status" value="1"/>
</dbReference>
<reference evidence="6" key="2">
    <citation type="submission" date="2018-12" db="UniProtKB">
        <authorList>
            <consortium name="WormBaseParasite"/>
        </authorList>
    </citation>
    <scope>IDENTIFICATION</scope>
    <source>
        <strain evidence="6">Puerto Rican</strain>
    </source>
</reference>
<dbReference type="CDD" id="cd14506">
    <property type="entry name" value="PTP_PTPDC1"/>
    <property type="match status" value="1"/>
</dbReference>
<dbReference type="InterPro" id="IPR020422">
    <property type="entry name" value="TYR_PHOSPHATASE_DUAL_dom"/>
</dbReference>
<accession>A0A3Q0KU34</accession>
<organism evidence="5 6">
    <name type="scientific">Schistosoma mansoni</name>
    <name type="common">Blood fluke</name>
    <dbReference type="NCBI Taxonomy" id="6183"/>
    <lineage>
        <taxon>Eukaryota</taxon>
        <taxon>Metazoa</taxon>
        <taxon>Spiralia</taxon>
        <taxon>Lophotrochozoa</taxon>
        <taxon>Platyhelminthes</taxon>
        <taxon>Trematoda</taxon>
        <taxon>Digenea</taxon>
        <taxon>Strigeidida</taxon>
        <taxon>Schistosomatoidea</taxon>
        <taxon>Schistosomatidae</taxon>
        <taxon>Schistosoma</taxon>
    </lineage>
</organism>
<proteinExistence type="predicted"/>
<keyword evidence="2" id="KW-0904">Protein phosphatase</keyword>
<dbReference type="InterPro" id="IPR050561">
    <property type="entry name" value="PTP"/>
</dbReference>
<dbReference type="PROSITE" id="PS50056">
    <property type="entry name" value="TYR_PHOSPHATASE_2"/>
    <property type="match status" value="1"/>
</dbReference>
<name>A0A3Q0KU34_SCHMA</name>
<dbReference type="WBParaSite" id="Smp_181440.1">
    <property type="protein sequence ID" value="Smp_181440.1"/>
    <property type="gene ID" value="Smp_181440"/>
</dbReference>
<dbReference type="GO" id="GO:0004725">
    <property type="term" value="F:protein tyrosine phosphatase activity"/>
    <property type="evidence" value="ECO:0007669"/>
    <property type="project" value="InterPro"/>
</dbReference>
<dbReference type="InterPro" id="IPR049573">
    <property type="entry name" value="PTPDC1_PTP"/>
</dbReference>
<protein>
    <submittedName>
        <fullName evidence="6">TYR_PHOSPHATASE_2 domain-containing protein</fullName>
    </submittedName>
</protein>
<keyword evidence="1" id="KW-0378">Hydrolase</keyword>
<dbReference type="InterPro" id="IPR003595">
    <property type="entry name" value="Tyr_Pase_cat"/>
</dbReference>
<dbReference type="STRING" id="6183.A0A3Q0KU34"/>
<dbReference type="SUPFAM" id="SSF52799">
    <property type="entry name" value="(Phosphotyrosine protein) phosphatases II"/>
    <property type="match status" value="1"/>
</dbReference>
<dbReference type="InParanoid" id="A0A3Q0KU34"/>
<keyword evidence="5" id="KW-1185">Reference proteome</keyword>
<dbReference type="FunFam" id="3.90.190.10:FF:000157">
    <property type="entry name" value="Protein-tyrosine phosphatase"/>
    <property type="match status" value="1"/>
</dbReference>